<dbReference type="EMBL" id="MT108213">
    <property type="protein sequence ID" value="QJS02664.1"/>
    <property type="molecule type" value="Genomic_DNA"/>
</dbReference>
<reference evidence="1" key="1">
    <citation type="submission" date="2019-12" db="EMBL/GenBank/DDBJ databases">
        <authorList>
            <person name="Zhou D."/>
        </authorList>
    </citation>
    <scope>NUCLEOTIDE SEQUENCE</scope>
    <source>
        <strain evidence="1">ZZ40</strain>
        <plasmid evidence="1">pZZ40-KPC</plasmid>
    </source>
</reference>
<dbReference type="EMBL" id="MN891679">
    <property type="protein sequence ID" value="QIS32074.1"/>
    <property type="molecule type" value="Genomic_DNA"/>
</dbReference>
<reference evidence="2" key="2">
    <citation type="submission" date="2020-02" db="EMBL/GenBank/DDBJ databases">
        <title>Compelete sequence of pZZ100-KPC.</title>
        <authorList>
            <person name="Zhou D."/>
        </authorList>
    </citation>
    <scope>NUCLEOTIDE SEQUENCE</scope>
    <source>
        <strain evidence="2">ZZ100</strain>
        <plasmid evidence="2">pZZ100-KPC</plasmid>
    </source>
</reference>
<evidence type="ECO:0000313" key="1">
    <source>
        <dbReference type="EMBL" id="QIS32074.1"/>
    </source>
</evidence>
<name>A0A6M3HEN6_KLEPN</name>
<geneLocation type="plasmid" evidence="2">
    <name>pZZ100-KPC</name>
</geneLocation>
<sequence length="72" mass="7766">MYKKNTGVMTPVPPRFSAVCLQVIHNLKPRVCGQVCRYSSFPDVAEGLPPAASVSRPVGYGTGGFSAQARRR</sequence>
<organism evidence="1">
    <name type="scientific">Klebsiella pneumoniae</name>
    <dbReference type="NCBI Taxonomy" id="573"/>
    <lineage>
        <taxon>Bacteria</taxon>
        <taxon>Pseudomonadati</taxon>
        <taxon>Pseudomonadota</taxon>
        <taxon>Gammaproteobacteria</taxon>
        <taxon>Enterobacterales</taxon>
        <taxon>Enterobacteriaceae</taxon>
        <taxon>Klebsiella/Raoultella group</taxon>
        <taxon>Klebsiella</taxon>
        <taxon>Klebsiella pneumoniae complex</taxon>
    </lineage>
</organism>
<proteinExistence type="predicted"/>
<geneLocation type="plasmid" evidence="1">
    <name>pZZ40-KPC</name>
</geneLocation>
<keyword evidence="1" id="KW-0614">Plasmid</keyword>
<protein>
    <submittedName>
        <fullName evidence="1">Uncharacterized protein</fullName>
    </submittedName>
</protein>
<evidence type="ECO:0000313" key="2">
    <source>
        <dbReference type="EMBL" id="QJS02664.1"/>
    </source>
</evidence>
<dbReference type="AlphaFoldDB" id="A0A6M3HEN6"/>
<accession>A0A6M3HEN6</accession>